<name>A0A8I0VE74_9MICO</name>
<comment type="caution">
    <text evidence="2">The sequence shown here is derived from an EMBL/GenBank/DDBJ whole genome shotgun (WGS) entry which is preliminary data.</text>
</comment>
<sequence>MPAFVAAAPASDVLFAGTLGGVVLVASATLMLLAALGVAILRALRGAPHLDDPLGRRLRPRVAWDAAWLPSPPTPAALSVFRI</sequence>
<dbReference type="RefSeq" id="WP_228504375.1">
    <property type="nucleotide sequence ID" value="NZ_JADKRP010000006.1"/>
</dbReference>
<organism evidence="2 3">
    <name type="scientific">Clavibacter phaseoli</name>
    <dbReference type="NCBI Taxonomy" id="1734031"/>
    <lineage>
        <taxon>Bacteria</taxon>
        <taxon>Bacillati</taxon>
        <taxon>Actinomycetota</taxon>
        <taxon>Actinomycetes</taxon>
        <taxon>Micrococcales</taxon>
        <taxon>Microbacteriaceae</taxon>
        <taxon>Clavibacter</taxon>
    </lineage>
</organism>
<keyword evidence="1" id="KW-0812">Transmembrane</keyword>
<dbReference type="EMBL" id="JADKRP010000006">
    <property type="protein sequence ID" value="MBF4632655.1"/>
    <property type="molecule type" value="Genomic_DNA"/>
</dbReference>
<reference evidence="2 3" key="1">
    <citation type="submission" date="2020-10" db="EMBL/GenBank/DDBJ databases">
        <title>Draft genome sequences of plant-associated actinobacteria.</title>
        <authorList>
            <person name="Tarlachkov S.V."/>
            <person name="Starodumova I.P."/>
            <person name="Dorofeeva L.V."/>
            <person name="Prisyazhnaya N.V."/>
            <person name="Roubtsova T.V."/>
            <person name="Chizhov V.N."/>
            <person name="Nadler S.A."/>
            <person name="Subbotin S.A."/>
            <person name="Evtushenko L.I."/>
        </authorList>
    </citation>
    <scope>NUCLEOTIDE SEQUENCE [LARGE SCALE GENOMIC DNA]</scope>
    <source>
        <strain evidence="2 3">VKM Ac-2886</strain>
    </source>
</reference>
<dbReference type="AlphaFoldDB" id="A0A8I0VE74"/>
<keyword evidence="1" id="KW-1133">Transmembrane helix</keyword>
<protein>
    <submittedName>
        <fullName evidence="2">Uncharacterized protein</fullName>
    </submittedName>
</protein>
<dbReference type="Proteomes" id="UP000634579">
    <property type="component" value="Unassembled WGS sequence"/>
</dbReference>
<keyword evidence="1" id="KW-0472">Membrane</keyword>
<accession>A0A8I0VE74</accession>
<evidence type="ECO:0000256" key="1">
    <source>
        <dbReference type="SAM" id="Phobius"/>
    </source>
</evidence>
<keyword evidence="3" id="KW-1185">Reference proteome</keyword>
<feature type="transmembrane region" description="Helical" evidence="1">
    <location>
        <begin position="14"/>
        <end position="41"/>
    </location>
</feature>
<proteinExistence type="predicted"/>
<evidence type="ECO:0000313" key="2">
    <source>
        <dbReference type="EMBL" id="MBF4632655.1"/>
    </source>
</evidence>
<evidence type="ECO:0000313" key="3">
    <source>
        <dbReference type="Proteomes" id="UP000634579"/>
    </source>
</evidence>
<gene>
    <name evidence="2" type="ORF">ITJ42_15655</name>
</gene>